<keyword evidence="2" id="KW-1185">Reference proteome</keyword>
<dbReference type="Proteomes" id="UP001239111">
    <property type="component" value="Chromosome 4"/>
</dbReference>
<accession>A0ACC2N6M1</accession>
<evidence type="ECO:0000313" key="1">
    <source>
        <dbReference type="EMBL" id="KAJ8666845.1"/>
    </source>
</evidence>
<organism evidence="1 2">
    <name type="scientific">Eretmocerus hayati</name>
    <dbReference type="NCBI Taxonomy" id="131215"/>
    <lineage>
        <taxon>Eukaryota</taxon>
        <taxon>Metazoa</taxon>
        <taxon>Ecdysozoa</taxon>
        <taxon>Arthropoda</taxon>
        <taxon>Hexapoda</taxon>
        <taxon>Insecta</taxon>
        <taxon>Pterygota</taxon>
        <taxon>Neoptera</taxon>
        <taxon>Endopterygota</taxon>
        <taxon>Hymenoptera</taxon>
        <taxon>Apocrita</taxon>
        <taxon>Proctotrupomorpha</taxon>
        <taxon>Chalcidoidea</taxon>
        <taxon>Aphelinidae</taxon>
        <taxon>Aphelininae</taxon>
        <taxon>Eretmocerus</taxon>
    </lineage>
</organism>
<protein>
    <submittedName>
        <fullName evidence="1">Uncharacterized protein</fullName>
    </submittedName>
</protein>
<sequence>MVVGEASIHNIMGGMESTGGVRLHNHKRKLKQRFDIIRKLGQGTYGKVQLGINKETSQEVAIKTIKKCKIETEADLIRIRREIQIMSSVQHPNIIHIYEVFENREKMVLVMEYAAGGELYDYLSERKVLKEEEARRIFRQIATAVFYCHKHKICHRDLKLENILLDETGNAKIADFGLSNVFDERRLLSTFCGSPLYASPEIVKGTPYHGPEVDCWSLGVLLYTLVYGAMPFDGSNFKRLVKQISQSDYFEPKKPSPASPLIKDMLTVAPGRRADIERICTHWWVNEGYEQNCLEIAEDLAAQTPVRLDLLLSLVPQSASADKLVVGDDQQTQSQQQSGRGEASGGDGLMVPPARCHSIGSLMELEQNGSERRIRELVEEEPPPAPSVSDAKRKLETTPSSEETNAAAAKKKERPGSAKKDGVSVNDKDHQHQQQQPRPYRATVKHHSAPLPNPILEEPMEIDPTITLPMSETVDLKKIQEYLARASSLEVSEQKSNEASPVKERSKTPVRSNDLTNHVEKAVVTNGKVETSDEVKSPIEVPASPEKSVEPKIVEQKPVPESPKKAITPRLDEEVKKDAHEANVPKDKASPVRSSEVNDAKVPVQKENDKPTEKVSEAKSPKKVKSRALSLDPEILSEEAVPKPSTERRRSKIFETAEKFNQLASPVEPEKPKKIFIPGVNVGGAKLAFERKASLSSATVPQTIKAPVAKVIIDVPTTTPTVPTAPDKKPENDKATTADVDLKEKERKREEEKKRAVDIITGALGKPPMQRRLSGSPPVTPLTTDPKKLGLRIPLGPNDLRNATVTVSTPTETKFPLDSRPELQARGVPVSNPSTPVQEQMPPSTPATPATEEPKKCSSKVEITLKSATLPRPRKTSRAEITLSGRPSDSAAAAAFRSEVEAKVDAFPGHQRLLTQRSEVAFPVSAAPQPQRSSSLEPETRAQRGGSVAERIIPISVQEGRDVPLRAKVHSTTPPPHPPILAHQRSSSLSRQSTAESDSDSALGGSLGAAASVAGPEPIRKSPREYIIPIAVEGGGYVTPRSGSLEPEASNGSGTPTSVNPQPSRSARLVRPRRMGSLLSDASEDESSPFSSMHRDNEDLLQRHMHRLRSSRPSRQAPEHADSLSSGEEDDDDGFELLTAENLFSTLLSRVRSLTQRLNVDDGRGGGFPSGRLLHRLGSNSSQGFWGVHEPLSSYESYFECETQTTRISDSQFRRSVSRDHNDRFARKEPSAPSSPGSQQNSSGTRTPSRDSLFETGSNTLPRAKYGRSVSEQYHQQQQQRQQQQAALAQASGILEQHLTPGLARRLSRQFIERTRQPLPRSPSLPRESALARQASSSLERIRSRSHERGLGLGSSSTRRPVLEHQSRRSISLFDDDDDDDEEDNAEQKSVGPRQQRASLSLDGYYGDEADDTTVTDESVSCRSIATAPDSVIRAIQEEQPDEEVAATTLATTRTSSCGELSGSRELRERLLAAESLIKESKMRNNLGGYGGSANPNLMSSYRELDKCDGKESLAAISEAPSCGSSSSSPSSVLLTSRQRRSCIPSLRLRSGSLGRDRSLSRERSRLGSQEALSSVPSDRSGSLLSKLFRSSGSSPAREVVSTTASSSEGNKEKQPQQSKARRISRFLRPDFFDTPREESQYVKEKEAQKAAENERRKSRFMRRKQAVNGGAPLPPPGAPATATADNSNSVILKSDDDRSKKTTHADEKQQIDETKVPTTRHSFLQSLEKKLEKFRSTDDGQSKTTSKPATIIVEKLPQQPQINETKVKTKKMEEEPQTTEAPKRASSLSKELSNGVREHSPSKSRVNSVLGLFKGSSTSEQNGSSTTGRSAQVGSTGILGRLRKSAYKGSRSDGVLSTDNSPTVNSKIPALKQQPAKKVSDKTPSSSKSLTAKDKTSKEASPASKKPLPAIERLSKSLSRSPDKSTSTSTTSTSLSSSSSTKQQQLQKKRSDSLHQIAAKAKSPERAAVDATGLPRPKKRPEPASGVNGKPVKPKKSPVPCAKPKEPAPVAPTSGSDKSDSSKKKRIVRVVRKVVKKSPEASKSSPSSTPVKQNGVNMDKQQQSSKSPEPSQSSSSPSSPSSSLLIPSKPQATLNGQARHGPTAPVVVEAEPVVLNKPSRDKLRLDLSKIPQHSFRTTTTPPRRESPRSESADVTPSQPQQQPPMQRSRSDEAPVGYIAVQPEQATRASLRLRVVPRQPQPPSSDEPMSPAEDTESLDSWSVCSAEVHTPSSSYSSSHHLQQQQHPAGSTAISPTRLVSSPQPPSQHASNIESIVDRIRRRSFYSRFNDRSRRKAAAAPSLQSPVALGMSSSMTLPRRLTSSSSFHGPRDYVGSSASGRSCSVVGRRQTAPDKCYSMYVGGDEGSSVVSRSSAESPSGCSSSGYEPLKRYQLSPSLDYYGGGRRYHSAELAPDSASDLCGGPSARNSSSPHRSSSLAEGMLTEQRARHASRGGFEPKSVEYYEELLAPNNMHDYLNAGQRSSAYSPVSRELHSKYENGYHNGDLHYSPDKWRNHSSELFNRDAFCDSIHVPERVRKVSQCISEPDDLSSSLILDQRITTSTAD</sequence>
<comment type="caution">
    <text evidence="1">The sequence shown here is derived from an EMBL/GenBank/DDBJ whole genome shotgun (WGS) entry which is preliminary data.</text>
</comment>
<evidence type="ECO:0000313" key="2">
    <source>
        <dbReference type="Proteomes" id="UP001239111"/>
    </source>
</evidence>
<name>A0ACC2N6M1_9HYME</name>
<gene>
    <name evidence="1" type="ORF">QAD02_008507</name>
</gene>
<dbReference type="EMBL" id="CM056744">
    <property type="protein sequence ID" value="KAJ8666845.1"/>
    <property type="molecule type" value="Genomic_DNA"/>
</dbReference>
<reference evidence="1" key="1">
    <citation type="submission" date="2023-04" db="EMBL/GenBank/DDBJ databases">
        <title>A chromosome-level genome assembly of the parasitoid wasp Eretmocerus hayati.</title>
        <authorList>
            <person name="Zhong Y."/>
            <person name="Liu S."/>
            <person name="Liu Y."/>
        </authorList>
    </citation>
    <scope>NUCLEOTIDE SEQUENCE</scope>
    <source>
        <strain evidence="1">ZJU_SS_LIU_2023</strain>
    </source>
</reference>
<proteinExistence type="predicted"/>